<gene>
    <name evidence="2" type="ordered locus">Suden_1427</name>
</gene>
<dbReference type="AlphaFoldDB" id="Q30QM7"/>
<reference evidence="2 3" key="1">
    <citation type="journal article" date="2008" name="Appl. Environ. Microbiol.">
        <title>Genome of the epsilonproteobacterial chemolithoautotroph Sulfurimonas denitrificans.</title>
        <authorList>
            <person name="Sievert S.M."/>
            <person name="Scott K.M."/>
            <person name="Klotz M.G."/>
            <person name="Chain P.S.G."/>
            <person name="Hauser L.J."/>
            <person name="Hemp J."/>
            <person name="Huegler M."/>
            <person name="Land M."/>
            <person name="Lapidus A."/>
            <person name="Larimer F.W."/>
            <person name="Lucas S."/>
            <person name="Malfatti S.A."/>
            <person name="Meyer F."/>
            <person name="Paulsen I.T."/>
            <person name="Ren Q."/>
            <person name="Simon J."/>
            <person name="Bailey K."/>
            <person name="Diaz E."/>
            <person name="Fitzpatrick K.A."/>
            <person name="Glover B."/>
            <person name="Gwatney N."/>
            <person name="Korajkic A."/>
            <person name="Long A."/>
            <person name="Mobberley J.M."/>
            <person name="Pantry S.N."/>
            <person name="Pazder G."/>
            <person name="Peterson S."/>
            <person name="Quintanilla J.D."/>
            <person name="Sprinkle R."/>
            <person name="Stephens J."/>
            <person name="Thomas P."/>
            <person name="Vaughn R."/>
            <person name="Weber M.J."/>
            <person name="Wooten L.L."/>
        </authorList>
    </citation>
    <scope>NUCLEOTIDE SEQUENCE [LARGE SCALE GENOMIC DNA]</scope>
    <source>
        <strain evidence="3">ATCC 33889 / DSM 1251</strain>
    </source>
</reference>
<dbReference type="Proteomes" id="UP000002714">
    <property type="component" value="Chromosome"/>
</dbReference>
<organism evidence="2 3">
    <name type="scientific">Sulfurimonas denitrificans (strain ATCC 33889 / DSM 1251)</name>
    <name type="common">Thiomicrospira denitrificans (strain ATCC 33889 / DSM 1251)</name>
    <dbReference type="NCBI Taxonomy" id="326298"/>
    <lineage>
        <taxon>Bacteria</taxon>
        <taxon>Pseudomonadati</taxon>
        <taxon>Campylobacterota</taxon>
        <taxon>Epsilonproteobacteria</taxon>
        <taxon>Campylobacterales</taxon>
        <taxon>Sulfurimonadaceae</taxon>
        <taxon>Sulfurimonas</taxon>
    </lineage>
</organism>
<dbReference type="Pfam" id="PF07693">
    <property type="entry name" value="KAP_NTPase"/>
    <property type="match status" value="1"/>
</dbReference>
<dbReference type="STRING" id="326298.Suden_1427"/>
<proteinExistence type="predicted"/>
<accession>Q30QM7</accession>
<name>Q30QM7_SULDN</name>
<evidence type="ECO:0000259" key="1">
    <source>
        <dbReference type="Pfam" id="PF07693"/>
    </source>
</evidence>
<evidence type="ECO:0000313" key="2">
    <source>
        <dbReference type="EMBL" id="ABB44704.1"/>
    </source>
</evidence>
<dbReference type="InterPro" id="IPR011646">
    <property type="entry name" value="KAP_P-loop"/>
</dbReference>
<dbReference type="Gene3D" id="3.40.50.300">
    <property type="entry name" value="P-loop containing nucleotide triphosphate hydrolases"/>
    <property type="match status" value="1"/>
</dbReference>
<dbReference type="KEGG" id="tdn:Suden_1427"/>
<feature type="domain" description="KAP NTPase" evidence="1">
    <location>
        <begin position="18"/>
        <end position="219"/>
    </location>
</feature>
<evidence type="ECO:0000313" key="3">
    <source>
        <dbReference type="Proteomes" id="UP000002714"/>
    </source>
</evidence>
<keyword evidence="3" id="KW-1185">Reference proteome</keyword>
<dbReference type="OrthoDB" id="88903at2"/>
<dbReference type="InterPro" id="IPR027417">
    <property type="entry name" value="P-loop_NTPase"/>
</dbReference>
<sequence length="449" mass="51868">MKNTEKLKNYLVDKDDAYLLNKNNNGNVIMISGKWGSGKTHFWQNEIETSLKKEQKNKKKAYSYVSLYGKTNIESIEMDLFMNAYNSVIGDADIVSKMCSTSLSYGKKMGSIFSTVVTAVTAGAVKFDSGKVFKEVENLIDDDKFTKAGEFLNDGGVVCFDDFERKSKEIDLNDLFGFITQLTLNFKCKVVIILNSDVFEGKEKEIFTTVKEKTVSKYLMFNPTCEELFDMIFKEEKYKSLKNDSETRDEEKIEIVLKNTFCKVGIVNARILIQVLDNVLEWYSKHRVCTPFYLEYFILVNINFILNHHIFVATLDKEDISKTFQYKFGEIERHESNYKDATNSRIKSDVEYLSTEIMAYISDSKMIYNQKVIENLKTEALLYEKNNGTKSKEADYGTILLDFINSNESLIKSLHFMNYFNIDIHRESNNQAEVDILNEINNFIETGIL</sequence>
<dbReference type="EMBL" id="CP000153">
    <property type="protein sequence ID" value="ABB44704.1"/>
    <property type="molecule type" value="Genomic_DNA"/>
</dbReference>
<dbReference type="RefSeq" id="WP_011373056.1">
    <property type="nucleotide sequence ID" value="NC_007575.1"/>
</dbReference>
<dbReference type="HOGENOM" id="CLU_673774_0_0_7"/>
<dbReference type="eggNOG" id="COG4928">
    <property type="taxonomic scope" value="Bacteria"/>
</dbReference>
<dbReference type="SUPFAM" id="SSF52540">
    <property type="entry name" value="P-loop containing nucleoside triphosphate hydrolases"/>
    <property type="match status" value="1"/>
</dbReference>
<protein>
    <recommendedName>
        <fullName evidence="1">KAP NTPase domain-containing protein</fullName>
    </recommendedName>
</protein>